<dbReference type="Proteomes" id="UP001254770">
    <property type="component" value="Unassembled WGS sequence"/>
</dbReference>
<organism evidence="2 3">
    <name type="scientific">Enterococcus raffinosus</name>
    <dbReference type="NCBI Taxonomy" id="71452"/>
    <lineage>
        <taxon>Bacteria</taxon>
        <taxon>Bacillati</taxon>
        <taxon>Bacillota</taxon>
        <taxon>Bacilli</taxon>
        <taxon>Lactobacillales</taxon>
        <taxon>Enterococcaceae</taxon>
        <taxon>Enterococcus</taxon>
    </lineage>
</organism>
<dbReference type="RefSeq" id="WP_010744249.1">
    <property type="nucleotide sequence ID" value="NZ_CP104393.1"/>
</dbReference>
<dbReference type="InterPro" id="IPR007737">
    <property type="entry name" value="Mga_HTH"/>
</dbReference>
<evidence type="ECO:0000259" key="1">
    <source>
        <dbReference type="Pfam" id="PF05043"/>
    </source>
</evidence>
<feature type="domain" description="Mga helix-turn-helix" evidence="1">
    <location>
        <begin position="81"/>
        <end position="161"/>
    </location>
</feature>
<evidence type="ECO:0000313" key="2">
    <source>
        <dbReference type="EMBL" id="MDT2546293.1"/>
    </source>
</evidence>
<sequence>MNDDFLDENGHYQYLILKWLEIKQREFVHSGELTEFLGISRFKLKQYIDQLASDIRKFNTKASIEVAESGQIFSKGLDTMLVKQLRLYYLKESMMFLYLNEVLLNGKTALEFCDSFFISKTKAYEIKKNLNLLLKEEKIKIGKNNLKGEELKVRNFLVAFFFSYFNGLDFPFSTELYGEVTTMLSDLIYTLKLSLSNTKKVKLEIFLAIYLIRKKNHVDFSKKTTIAFQNELWEEERKNLSKYFTGIPIERSQIEWNYLLLFLYCEQEIQFTHQEGLLNDIIQSFDSVNETQNIYQNIVKGIANNEDLSLSLEIEEKMSAEIQRILIKNTFFSVSYDSFYSFKQIDYFKENYPLVSRTVVKEVKRLEKMGIVTEHQKLRVYYDLLFAIIDIIPLNQLEKPIHVCVDFSHGDHYSGIITAQILGFKNLTLKIEKRITTKTHLFISDIPIDGFQVEQIIWKNPPTPEDWEFFGNKVIEIKRRENFE</sequence>
<protein>
    <submittedName>
        <fullName evidence="2">Helix-turn-helix domain-containing protein</fullName>
    </submittedName>
</protein>
<name>A0AAW8TAG2_9ENTE</name>
<reference evidence="2" key="1">
    <citation type="submission" date="2023-03" db="EMBL/GenBank/DDBJ databases">
        <authorList>
            <person name="Shen W."/>
            <person name="Cai J."/>
        </authorList>
    </citation>
    <scope>NUCLEOTIDE SEQUENCE</scope>
    <source>
        <strain evidence="2">Y15</strain>
    </source>
</reference>
<comment type="caution">
    <text evidence="2">The sequence shown here is derived from an EMBL/GenBank/DDBJ whole genome shotgun (WGS) entry which is preliminary data.</text>
</comment>
<gene>
    <name evidence="2" type="ORF">P7D69_18255</name>
</gene>
<dbReference type="AlphaFoldDB" id="A0AAW8TAG2"/>
<dbReference type="EMBL" id="JARPXL010000027">
    <property type="protein sequence ID" value="MDT2546293.1"/>
    <property type="molecule type" value="Genomic_DNA"/>
</dbReference>
<accession>A0AAW8TAG2</accession>
<evidence type="ECO:0000313" key="3">
    <source>
        <dbReference type="Proteomes" id="UP001254770"/>
    </source>
</evidence>
<proteinExistence type="predicted"/>
<dbReference type="Pfam" id="PF05043">
    <property type="entry name" value="Mga"/>
    <property type="match status" value="1"/>
</dbReference>